<dbReference type="EMBL" id="JBHUGD010000003">
    <property type="protein sequence ID" value="MFD1947350.1"/>
    <property type="molecule type" value="Genomic_DNA"/>
</dbReference>
<accession>A0ABW4TN41</accession>
<gene>
    <name evidence="2" type="ORF">ACFSDE_11165</name>
</gene>
<protein>
    <submittedName>
        <fullName evidence="2">Uncharacterized protein</fullName>
    </submittedName>
</protein>
<reference evidence="3" key="1">
    <citation type="journal article" date="2019" name="Int. J. Syst. Evol. Microbiol.">
        <title>The Global Catalogue of Microorganisms (GCM) 10K type strain sequencing project: providing services to taxonomists for standard genome sequencing and annotation.</title>
        <authorList>
            <consortium name="The Broad Institute Genomics Platform"/>
            <consortium name="The Broad Institute Genome Sequencing Center for Infectious Disease"/>
            <person name="Wu L."/>
            <person name="Ma J."/>
        </authorList>
    </citation>
    <scope>NUCLEOTIDE SEQUENCE [LARGE SCALE GENOMIC DNA]</scope>
    <source>
        <strain evidence="3">CGMCC 1.12477</strain>
    </source>
</reference>
<keyword evidence="3" id="KW-1185">Reference proteome</keyword>
<comment type="caution">
    <text evidence="2">The sequence shown here is derived from an EMBL/GenBank/DDBJ whole genome shotgun (WGS) entry which is preliminary data.</text>
</comment>
<name>A0ABW4TN41_9ACTN</name>
<evidence type="ECO:0000313" key="2">
    <source>
        <dbReference type="EMBL" id="MFD1947350.1"/>
    </source>
</evidence>
<feature type="transmembrane region" description="Helical" evidence="1">
    <location>
        <begin position="62"/>
        <end position="79"/>
    </location>
</feature>
<feature type="transmembrane region" description="Helical" evidence="1">
    <location>
        <begin position="260"/>
        <end position="283"/>
    </location>
</feature>
<dbReference type="Proteomes" id="UP001597351">
    <property type="component" value="Unassembled WGS sequence"/>
</dbReference>
<feature type="transmembrane region" description="Helical" evidence="1">
    <location>
        <begin position="230"/>
        <end position="254"/>
    </location>
</feature>
<keyword evidence="1" id="KW-0812">Transmembrane</keyword>
<proteinExistence type="predicted"/>
<feature type="transmembrane region" description="Helical" evidence="1">
    <location>
        <begin position="20"/>
        <end position="42"/>
    </location>
</feature>
<feature type="transmembrane region" description="Helical" evidence="1">
    <location>
        <begin position="86"/>
        <end position="104"/>
    </location>
</feature>
<feature type="transmembrane region" description="Helical" evidence="1">
    <location>
        <begin position="196"/>
        <end position="218"/>
    </location>
</feature>
<dbReference type="RefSeq" id="WP_343918363.1">
    <property type="nucleotide sequence ID" value="NZ_BAAAJT010000002.1"/>
</dbReference>
<evidence type="ECO:0000313" key="3">
    <source>
        <dbReference type="Proteomes" id="UP001597351"/>
    </source>
</evidence>
<sequence length="289" mass="29633">MTATAPPAARTHVRSHTGGLTVVLLVVGVGAVVVALLGPLVLGVIDYHVSGGAADQICGGDVAGLLLVGPVSLVAAWLLHRGRPGAEALAIAPAAYGIYTYTQLSITGDLARYDGNAERWYPLLWLLVVACGAVLALAGARLAALPAPAPRPRLERGVGWYLLAVTAFLVLGLHVPSLLDAWRDQPASTEYLADPVAFWVVKLMDLAYVAPLLGAVGVGLLRGRSWARRALAPVVGWCALLATAVAGMAFTMLANEGAGASVGLANGFGLAASGALVLTVVTYRPLLSP</sequence>
<feature type="transmembrane region" description="Helical" evidence="1">
    <location>
        <begin position="124"/>
        <end position="145"/>
    </location>
</feature>
<feature type="transmembrane region" description="Helical" evidence="1">
    <location>
        <begin position="157"/>
        <end position="176"/>
    </location>
</feature>
<evidence type="ECO:0000256" key="1">
    <source>
        <dbReference type="SAM" id="Phobius"/>
    </source>
</evidence>
<keyword evidence="1" id="KW-0472">Membrane</keyword>
<keyword evidence="1" id="KW-1133">Transmembrane helix</keyword>
<organism evidence="2 3">
    <name type="scientific">Nocardioides aestuarii</name>
    <dbReference type="NCBI Taxonomy" id="252231"/>
    <lineage>
        <taxon>Bacteria</taxon>
        <taxon>Bacillati</taxon>
        <taxon>Actinomycetota</taxon>
        <taxon>Actinomycetes</taxon>
        <taxon>Propionibacteriales</taxon>
        <taxon>Nocardioidaceae</taxon>
        <taxon>Nocardioides</taxon>
    </lineage>
</organism>